<reference evidence="2 3" key="1">
    <citation type="journal article" date="2022" name="bioRxiv">
        <title>Genomics of Preaxostyla Flagellates Illuminates Evolutionary Transitions and the Path Towards Mitochondrial Loss.</title>
        <authorList>
            <person name="Novak L.V.F."/>
            <person name="Treitli S.C."/>
            <person name="Pyrih J."/>
            <person name="Halakuc P."/>
            <person name="Pipaliya S.V."/>
            <person name="Vacek V."/>
            <person name="Brzon O."/>
            <person name="Soukal P."/>
            <person name="Eme L."/>
            <person name="Dacks J.B."/>
            <person name="Karnkowska A."/>
            <person name="Elias M."/>
            <person name="Hampl V."/>
        </authorList>
    </citation>
    <scope>NUCLEOTIDE SEQUENCE [LARGE SCALE GENOMIC DNA]</scope>
    <source>
        <strain evidence="2">NAU3</strain>
        <tissue evidence="2">Gut</tissue>
    </source>
</reference>
<feature type="chain" id="PRO_5046971737" description="Secreted protein" evidence="1">
    <location>
        <begin position="19"/>
        <end position="100"/>
    </location>
</feature>
<keyword evidence="3" id="KW-1185">Reference proteome</keyword>
<comment type="caution">
    <text evidence="2">The sequence shown here is derived from an EMBL/GenBank/DDBJ whole genome shotgun (WGS) entry which is preliminary data.</text>
</comment>
<protein>
    <recommendedName>
        <fullName evidence="4">Secreted protein</fullName>
    </recommendedName>
</protein>
<dbReference type="EMBL" id="JARBJD010000054">
    <property type="protein sequence ID" value="KAK2956613.1"/>
    <property type="molecule type" value="Genomic_DNA"/>
</dbReference>
<gene>
    <name evidence="2" type="ORF">BLNAU_8453</name>
</gene>
<evidence type="ECO:0000256" key="1">
    <source>
        <dbReference type="SAM" id="SignalP"/>
    </source>
</evidence>
<dbReference type="Proteomes" id="UP001281761">
    <property type="component" value="Unassembled WGS sequence"/>
</dbReference>
<name>A0ABQ9XYP8_9EUKA</name>
<evidence type="ECO:0000313" key="3">
    <source>
        <dbReference type="Proteomes" id="UP001281761"/>
    </source>
</evidence>
<keyword evidence="1" id="KW-0732">Signal</keyword>
<feature type="signal peptide" evidence="1">
    <location>
        <begin position="1"/>
        <end position="18"/>
    </location>
</feature>
<evidence type="ECO:0008006" key="4">
    <source>
        <dbReference type="Google" id="ProtNLM"/>
    </source>
</evidence>
<sequence>MNTITLLAVPLAVRTVMSLPSHQTSNAYVLVIVHRRNYLLNVRVSRRDIDTPHRSINRSLAVPTDVWPRMAEHSVLLEELAAKGKDEGWLEQRDNGNDET</sequence>
<organism evidence="2 3">
    <name type="scientific">Blattamonas nauphoetae</name>
    <dbReference type="NCBI Taxonomy" id="2049346"/>
    <lineage>
        <taxon>Eukaryota</taxon>
        <taxon>Metamonada</taxon>
        <taxon>Preaxostyla</taxon>
        <taxon>Oxymonadida</taxon>
        <taxon>Blattamonas</taxon>
    </lineage>
</organism>
<accession>A0ABQ9XYP8</accession>
<evidence type="ECO:0000313" key="2">
    <source>
        <dbReference type="EMBL" id="KAK2956613.1"/>
    </source>
</evidence>
<proteinExistence type="predicted"/>